<keyword evidence="2" id="KW-1185">Reference proteome</keyword>
<dbReference type="RefSeq" id="WP_130513735.1">
    <property type="nucleotide sequence ID" value="NZ_SHKY01000002.1"/>
</dbReference>
<dbReference type="Proteomes" id="UP000292564">
    <property type="component" value="Unassembled WGS sequence"/>
</dbReference>
<dbReference type="AlphaFoldDB" id="A0A4Q7Z8Z9"/>
<sequence>MDHALPAESEQDTLVGQAIQVLTALARQTRVRGAGTPDATTEPVDFADLAAHVLTATAANVGSVSTLLAGRSGSWEADLVRRLVDGTAGEDGDLLLWRTEPVLLQEVDAWDMFGDFGIRDLYDQESQPAVDRANDPNLTDAQVDAANDLVDALEALWVQDQAAYVEGYRATAARYLTERGATCGVEVVDALPSAKWDGLTELVHEYAREHTPLPMTGAAPDWSDGTPADAVRRAGLTYTARVQGGQPTEGEQ</sequence>
<organism evidence="1 2">
    <name type="scientific">Krasilnikovia cinnamomea</name>
    <dbReference type="NCBI Taxonomy" id="349313"/>
    <lineage>
        <taxon>Bacteria</taxon>
        <taxon>Bacillati</taxon>
        <taxon>Actinomycetota</taxon>
        <taxon>Actinomycetes</taxon>
        <taxon>Micromonosporales</taxon>
        <taxon>Micromonosporaceae</taxon>
        <taxon>Krasilnikovia</taxon>
    </lineage>
</organism>
<accession>A0A4Q7Z8Z9</accession>
<gene>
    <name evidence="1" type="ORF">EV385_6598</name>
</gene>
<protein>
    <submittedName>
        <fullName evidence="1">Uncharacterized protein</fullName>
    </submittedName>
</protein>
<dbReference type="EMBL" id="SHKY01000002">
    <property type="protein sequence ID" value="RZU46524.1"/>
    <property type="molecule type" value="Genomic_DNA"/>
</dbReference>
<evidence type="ECO:0000313" key="2">
    <source>
        <dbReference type="Proteomes" id="UP000292564"/>
    </source>
</evidence>
<dbReference type="OrthoDB" id="5102110at2"/>
<proteinExistence type="predicted"/>
<name>A0A4Q7Z8Z9_9ACTN</name>
<comment type="caution">
    <text evidence="1">The sequence shown here is derived from an EMBL/GenBank/DDBJ whole genome shotgun (WGS) entry which is preliminary data.</text>
</comment>
<evidence type="ECO:0000313" key="1">
    <source>
        <dbReference type="EMBL" id="RZU46524.1"/>
    </source>
</evidence>
<reference evidence="1 2" key="1">
    <citation type="submission" date="2019-02" db="EMBL/GenBank/DDBJ databases">
        <title>Sequencing the genomes of 1000 actinobacteria strains.</title>
        <authorList>
            <person name="Klenk H.-P."/>
        </authorList>
    </citation>
    <scope>NUCLEOTIDE SEQUENCE [LARGE SCALE GENOMIC DNA]</scope>
    <source>
        <strain evidence="1 2">DSM 45162</strain>
    </source>
</reference>